<evidence type="ECO:0000313" key="9">
    <source>
        <dbReference type="Proteomes" id="UP000038200"/>
    </source>
</evidence>
<gene>
    <name evidence="8" type="ORF">CCAND93_210015</name>
</gene>
<protein>
    <recommendedName>
        <fullName evidence="10">Outer membrane efflux protein</fullName>
    </recommendedName>
</protein>
<dbReference type="STRING" id="1848903.CCAND38_360015"/>
<evidence type="ECO:0000256" key="5">
    <source>
        <dbReference type="ARBA" id="ARBA00022692"/>
    </source>
</evidence>
<dbReference type="PANTHER" id="PTHR30026">
    <property type="entry name" value="OUTER MEMBRANE PROTEIN TOLC"/>
    <property type="match status" value="1"/>
</dbReference>
<dbReference type="GO" id="GO:0015288">
    <property type="term" value="F:porin activity"/>
    <property type="evidence" value="ECO:0007669"/>
    <property type="project" value="TreeGrafter"/>
</dbReference>
<organism evidence="8 9">
    <name type="scientific">Capnocytophaga canis</name>
    <dbReference type="NCBI Taxonomy" id="1848903"/>
    <lineage>
        <taxon>Bacteria</taxon>
        <taxon>Pseudomonadati</taxon>
        <taxon>Bacteroidota</taxon>
        <taxon>Flavobacteriia</taxon>
        <taxon>Flavobacteriales</taxon>
        <taxon>Flavobacteriaceae</taxon>
        <taxon>Capnocytophaga</taxon>
    </lineage>
</organism>
<evidence type="ECO:0000256" key="4">
    <source>
        <dbReference type="ARBA" id="ARBA00022452"/>
    </source>
</evidence>
<dbReference type="Gene3D" id="1.20.1600.10">
    <property type="entry name" value="Outer membrane efflux proteins (OEP)"/>
    <property type="match status" value="1"/>
</dbReference>
<dbReference type="AlphaFoldDB" id="A0A0B7HZ32"/>
<dbReference type="EMBL" id="CDOL01000124">
    <property type="protein sequence ID" value="CEN52103.1"/>
    <property type="molecule type" value="Genomic_DNA"/>
</dbReference>
<evidence type="ECO:0000256" key="6">
    <source>
        <dbReference type="ARBA" id="ARBA00023136"/>
    </source>
</evidence>
<keyword evidence="5" id="KW-0812">Transmembrane</keyword>
<comment type="similarity">
    <text evidence="2">Belongs to the outer membrane factor (OMF) (TC 1.B.17) family.</text>
</comment>
<keyword evidence="7" id="KW-0998">Cell outer membrane</keyword>
<dbReference type="Proteomes" id="UP000038200">
    <property type="component" value="Unassembled WGS sequence"/>
</dbReference>
<keyword evidence="4" id="KW-1134">Transmembrane beta strand</keyword>
<evidence type="ECO:0000313" key="8">
    <source>
        <dbReference type="EMBL" id="CEN52103.1"/>
    </source>
</evidence>
<dbReference type="PANTHER" id="PTHR30026:SF20">
    <property type="entry name" value="OUTER MEMBRANE PROTEIN TOLC"/>
    <property type="match status" value="1"/>
</dbReference>
<dbReference type="GO" id="GO:1990281">
    <property type="term" value="C:efflux pump complex"/>
    <property type="evidence" value="ECO:0007669"/>
    <property type="project" value="TreeGrafter"/>
</dbReference>
<dbReference type="GO" id="GO:0009279">
    <property type="term" value="C:cell outer membrane"/>
    <property type="evidence" value="ECO:0007669"/>
    <property type="project" value="UniProtKB-SubCell"/>
</dbReference>
<evidence type="ECO:0000256" key="7">
    <source>
        <dbReference type="ARBA" id="ARBA00023237"/>
    </source>
</evidence>
<reference evidence="8 9" key="1">
    <citation type="submission" date="2015-01" db="EMBL/GenBank/DDBJ databases">
        <authorList>
            <person name="MANFREDI Pablo"/>
        </authorList>
    </citation>
    <scope>NUCLEOTIDE SEQUENCE [LARGE SCALE GENOMIC DNA]</scope>
    <source>
        <strain evidence="8 9">CcD93</strain>
    </source>
</reference>
<name>A0A0B7HZ32_9FLAO</name>
<keyword evidence="6" id="KW-0472">Membrane</keyword>
<keyword evidence="3" id="KW-0813">Transport</keyword>
<accession>A0A0B7HZ32</accession>
<evidence type="ECO:0000256" key="3">
    <source>
        <dbReference type="ARBA" id="ARBA00022448"/>
    </source>
</evidence>
<dbReference type="GO" id="GO:0015562">
    <property type="term" value="F:efflux transmembrane transporter activity"/>
    <property type="evidence" value="ECO:0007669"/>
    <property type="project" value="InterPro"/>
</dbReference>
<dbReference type="InterPro" id="IPR051906">
    <property type="entry name" value="TolC-like"/>
</dbReference>
<proteinExistence type="inferred from homology"/>
<dbReference type="RefSeq" id="WP_042006738.1">
    <property type="nucleotide sequence ID" value="NZ_BOQK01000026.1"/>
</dbReference>
<dbReference type="SUPFAM" id="SSF56954">
    <property type="entry name" value="Outer membrane efflux proteins (OEP)"/>
    <property type="match status" value="1"/>
</dbReference>
<sequence>MNAKKSFLIIGATLLSICSKAQVIVSQSLDQAIRSGLKKNETLKQKEIEQEKLALERKDVLQKYIPRVEASGAYLYTDSNTKMELETQHLPLLKLPLFNTIFNTTKHSESYGNVMMGGVTAKMVLFSGLQIPYGAKALESKRIGTEYLGKIVADELIQEIVTSFDQIKVLEAIQKLIDDSTKRLENEAKRVEKGIEQGLAIPFDRDKIKLAQLELASKQAELDGNKSLIYKKINYLTGLDSAQIESVVNDFEPFIMIDNTNLSIENKHEIKALQSFIEAQEWLLKKEKGSFLPQMMAMGGVRYTSLFDANLDLGMSPLTKKHIHIGVNEITFSPTWFVGVGVKWELFGGMSRINKIKQTKLDIATTKSKLTDAHDKLSLLLDKNMVNYRIANEKMHINQQKVVVAKNSLDTAIRQYTEGLIDISDRLEVENEYYKVVIEQIQGIQQQRQAAMEMLKTTGTLSNYSVQ</sequence>
<evidence type="ECO:0008006" key="10">
    <source>
        <dbReference type="Google" id="ProtNLM"/>
    </source>
</evidence>
<dbReference type="OrthoDB" id="9771205at2"/>
<comment type="subcellular location">
    <subcellularLocation>
        <location evidence="1">Cell outer membrane</location>
    </subcellularLocation>
</comment>
<dbReference type="Pfam" id="PF02321">
    <property type="entry name" value="OEP"/>
    <property type="match status" value="1"/>
</dbReference>
<evidence type="ECO:0000256" key="2">
    <source>
        <dbReference type="ARBA" id="ARBA00007613"/>
    </source>
</evidence>
<dbReference type="InterPro" id="IPR003423">
    <property type="entry name" value="OMP_efflux"/>
</dbReference>
<evidence type="ECO:0000256" key="1">
    <source>
        <dbReference type="ARBA" id="ARBA00004442"/>
    </source>
</evidence>